<reference evidence="1 2" key="1">
    <citation type="journal article" date="2008" name="Proc. Natl. Acad. Sci. U.S.A.">
        <title>The genome of Cyanothece 51142, a unicellular diazotrophic cyanobacterium important in the marine nitrogen cycle.</title>
        <authorList>
            <person name="Welsh E.A."/>
            <person name="Liberton M."/>
            <person name="Stoeckel J."/>
            <person name="Loh T."/>
            <person name="Elvitigala T."/>
            <person name="Wang C."/>
            <person name="Wollam A."/>
            <person name="Fulton R.S."/>
            <person name="Clifton S.W."/>
            <person name="Jacobs J.M."/>
            <person name="Aurora R."/>
            <person name="Ghosh B.K."/>
            <person name="Sherman L.A."/>
            <person name="Smith R.D."/>
            <person name="Wilson R.K."/>
            <person name="Pakrasi H.B."/>
        </authorList>
    </citation>
    <scope>NUCLEOTIDE SEQUENCE [LARGE SCALE GENOMIC DNA]</scope>
    <source>
        <strain evidence="2">ATCC 51142 / BH68</strain>
    </source>
</reference>
<protein>
    <submittedName>
        <fullName evidence="1">Uncharacterized protein</fullName>
    </submittedName>
</protein>
<dbReference type="STRING" id="43989.cce_3188"/>
<evidence type="ECO:0000313" key="1">
    <source>
        <dbReference type="EMBL" id="ACB52536.1"/>
    </source>
</evidence>
<dbReference type="KEGG" id="cyt:cce_3188"/>
<sequence>MTEINQCHDEWCEEKKGKELDDFGQIVVILMT</sequence>
<dbReference type="Proteomes" id="UP000001203">
    <property type="component" value="Chromosome circular"/>
</dbReference>
<dbReference type="HOGENOM" id="CLU_3389003_0_0_3"/>
<gene>
    <name evidence="1" type="ordered locus">cce_3188</name>
</gene>
<dbReference type="EMBL" id="CP000806">
    <property type="protein sequence ID" value="ACB52536.1"/>
    <property type="molecule type" value="Genomic_DNA"/>
</dbReference>
<proteinExistence type="predicted"/>
<name>B1WXJ5_CROS5</name>
<accession>B1WXJ5</accession>
<evidence type="ECO:0000313" key="2">
    <source>
        <dbReference type="Proteomes" id="UP000001203"/>
    </source>
</evidence>
<keyword evidence="2" id="KW-1185">Reference proteome</keyword>
<dbReference type="AlphaFoldDB" id="B1WXJ5"/>
<organism evidence="1 2">
    <name type="scientific">Crocosphaera subtropica (strain ATCC 51142 / BH68)</name>
    <name type="common">Cyanothece sp. (strain ATCC 51142)</name>
    <dbReference type="NCBI Taxonomy" id="43989"/>
    <lineage>
        <taxon>Bacteria</taxon>
        <taxon>Bacillati</taxon>
        <taxon>Cyanobacteriota</taxon>
        <taxon>Cyanophyceae</taxon>
        <taxon>Oscillatoriophycideae</taxon>
        <taxon>Chroococcales</taxon>
        <taxon>Aphanothecaceae</taxon>
        <taxon>Crocosphaera</taxon>
        <taxon>Crocosphaera subtropica</taxon>
    </lineage>
</organism>